<evidence type="ECO:0000313" key="3">
    <source>
        <dbReference type="EMBL" id="MBP2031782.1"/>
    </source>
</evidence>
<dbReference type="RefSeq" id="WP_209700715.1">
    <property type="nucleotide sequence ID" value="NZ_JAGGLM010000001.1"/>
</dbReference>
<name>A0ABS4KP12_9CLOT</name>
<evidence type="ECO:0000256" key="1">
    <source>
        <dbReference type="SAM" id="Phobius"/>
    </source>
</evidence>
<keyword evidence="1" id="KW-0812">Transmembrane</keyword>
<dbReference type="EMBL" id="JAGGLM010000001">
    <property type="protein sequence ID" value="MBP2031782.1"/>
    <property type="molecule type" value="Genomic_DNA"/>
</dbReference>
<dbReference type="PANTHER" id="PTHR30336:SF4">
    <property type="entry name" value="ENVELOPE BIOGENESIS FACTOR ELYC"/>
    <property type="match status" value="1"/>
</dbReference>
<proteinExistence type="predicted"/>
<dbReference type="InterPro" id="IPR003848">
    <property type="entry name" value="DUF218"/>
</dbReference>
<dbReference type="InterPro" id="IPR014729">
    <property type="entry name" value="Rossmann-like_a/b/a_fold"/>
</dbReference>
<feature type="transmembrane region" description="Helical" evidence="1">
    <location>
        <begin position="41"/>
        <end position="59"/>
    </location>
</feature>
<dbReference type="Proteomes" id="UP001519307">
    <property type="component" value="Unassembled WGS sequence"/>
</dbReference>
<feature type="transmembrane region" description="Helical" evidence="1">
    <location>
        <begin position="71"/>
        <end position="89"/>
    </location>
</feature>
<dbReference type="InterPro" id="IPR051599">
    <property type="entry name" value="Cell_Envelope_Assoc"/>
</dbReference>
<evidence type="ECO:0000313" key="4">
    <source>
        <dbReference type="Proteomes" id="UP001519307"/>
    </source>
</evidence>
<feature type="domain" description="DUF218" evidence="2">
    <location>
        <begin position="106"/>
        <end position="251"/>
    </location>
</feature>
<dbReference type="Gene3D" id="3.40.50.620">
    <property type="entry name" value="HUPs"/>
    <property type="match status" value="1"/>
</dbReference>
<dbReference type="CDD" id="cd06259">
    <property type="entry name" value="YdcF-like"/>
    <property type="match status" value="1"/>
</dbReference>
<dbReference type="PANTHER" id="PTHR30336">
    <property type="entry name" value="INNER MEMBRANE PROTEIN, PROBABLE PERMEASE"/>
    <property type="match status" value="1"/>
</dbReference>
<comment type="caution">
    <text evidence="3">The sequence shown here is derived from an EMBL/GenBank/DDBJ whole genome shotgun (WGS) entry which is preliminary data.</text>
</comment>
<reference evidence="3 4" key="1">
    <citation type="submission" date="2021-03" db="EMBL/GenBank/DDBJ databases">
        <title>Genomic Encyclopedia of Type Strains, Phase IV (KMG-IV): sequencing the most valuable type-strain genomes for metagenomic binning, comparative biology and taxonomic classification.</title>
        <authorList>
            <person name="Goeker M."/>
        </authorList>
    </citation>
    <scope>NUCLEOTIDE SEQUENCE [LARGE SCALE GENOMIC DNA]</scope>
    <source>
        <strain evidence="3 4">DSM 28783</strain>
    </source>
</reference>
<evidence type="ECO:0000259" key="2">
    <source>
        <dbReference type="Pfam" id="PF02698"/>
    </source>
</evidence>
<feature type="transmembrane region" description="Helical" evidence="1">
    <location>
        <begin position="12"/>
        <end position="35"/>
    </location>
</feature>
<keyword evidence="1" id="KW-0472">Membrane</keyword>
<protein>
    <submittedName>
        <fullName evidence="3">Uncharacterized SAM-binding protein YcdF (DUF218 family)</fullName>
    </submittedName>
</protein>
<dbReference type="Pfam" id="PF02698">
    <property type="entry name" value="DUF218"/>
    <property type="match status" value="1"/>
</dbReference>
<keyword evidence="4" id="KW-1185">Reference proteome</keyword>
<gene>
    <name evidence="3" type="ORF">J2Z42_000447</name>
</gene>
<organism evidence="3 4">
    <name type="scientific">Clostridium algifaecis</name>
    <dbReference type="NCBI Taxonomy" id="1472040"/>
    <lineage>
        <taxon>Bacteria</taxon>
        <taxon>Bacillati</taxon>
        <taxon>Bacillota</taxon>
        <taxon>Clostridia</taxon>
        <taxon>Eubacteriales</taxon>
        <taxon>Clostridiaceae</taxon>
        <taxon>Clostridium</taxon>
    </lineage>
</organism>
<accession>A0ABS4KP12</accession>
<keyword evidence="1" id="KW-1133">Transmembrane helix</keyword>
<sequence>MKNFKNQMNVGYLLVIFGIVNILYFLICCIVFNRFVNFSEIFIILGTAYVILGIFKVKLHKNKLNKLARRFLRVLKVFICIICVSFIFIEGCIFVNANIDYHKKPDYIMILGAGISGKNMLLVQLHRTEEGLKYIKKNPGIKVIVSGGQGSGEDISEAEAMRIYLVQHGVNNGNIIKEEKSKNTIENMKYTSEILRKIDGRKNIRLAIVTSNFHVFRAKFLAKRCGFQTESISSPVNYLLLPNYCVREYFGIIKSFIFDR</sequence>